<dbReference type="Gene3D" id="3.20.20.70">
    <property type="entry name" value="Aldolase class I"/>
    <property type="match status" value="1"/>
</dbReference>
<dbReference type="InterPro" id="IPR058240">
    <property type="entry name" value="rSAM_sf"/>
</dbReference>
<dbReference type="OrthoDB" id="9782387at2"/>
<name>A0A174JD08_9FIRM</name>
<feature type="domain" description="Radical SAM core" evidence="7">
    <location>
        <begin position="13"/>
        <end position="224"/>
    </location>
</feature>
<dbReference type="RefSeq" id="WP_050640426.1">
    <property type="nucleotide sequence ID" value="NZ_CABKUE010000008.1"/>
</dbReference>
<dbReference type="SFLD" id="SFLDS00029">
    <property type="entry name" value="Radical_SAM"/>
    <property type="match status" value="1"/>
</dbReference>
<keyword evidence="4" id="KW-0479">Metal-binding</keyword>
<evidence type="ECO:0000256" key="6">
    <source>
        <dbReference type="ARBA" id="ARBA00023014"/>
    </source>
</evidence>
<gene>
    <name evidence="8" type="ORF">ERS852491_03822</name>
</gene>
<evidence type="ECO:0000259" key="7">
    <source>
        <dbReference type="PROSITE" id="PS51918"/>
    </source>
</evidence>
<proteinExistence type="predicted"/>
<evidence type="ECO:0000256" key="1">
    <source>
        <dbReference type="ARBA" id="ARBA00001966"/>
    </source>
</evidence>
<accession>A0A174JD08</accession>
<reference evidence="8 9" key="1">
    <citation type="submission" date="2015-09" db="EMBL/GenBank/DDBJ databases">
        <authorList>
            <consortium name="Pathogen Informatics"/>
        </authorList>
    </citation>
    <scope>NUCLEOTIDE SEQUENCE [LARGE SCALE GENOMIC DNA]</scope>
    <source>
        <strain evidence="8 9">2789STDY5834876</strain>
    </source>
</reference>
<dbReference type="InterPro" id="IPR034457">
    <property type="entry name" value="Organic_radical-activating"/>
</dbReference>
<evidence type="ECO:0000313" key="9">
    <source>
        <dbReference type="Proteomes" id="UP000095544"/>
    </source>
</evidence>
<evidence type="ECO:0000256" key="3">
    <source>
        <dbReference type="ARBA" id="ARBA00022691"/>
    </source>
</evidence>
<dbReference type="InterPro" id="IPR012840">
    <property type="entry name" value="NrdG2"/>
</dbReference>
<dbReference type="STRING" id="39482.ERS852491_03822"/>
<evidence type="ECO:0000313" key="8">
    <source>
        <dbReference type="EMBL" id="CUO95498.1"/>
    </source>
</evidence>
<dbReference type="PROSITE" id="PS51918">
    <property type="entry name" value="RADICAL_SAM"/>
    <property type="match status" value="1"/>
</dbReference>
<dbReference type="SUPFAM" id="SSF102114">
    <property type="entry name" value="Radical SAM enzymes"/>
    <property type="match status" value="1"/>
</dbReference>
<dbReference type="NCBIfam" id="TIGR02495">
    <property type="entry name" value="NrdG2"/>
    <property type="match status" value="1"/>
</dbReference>
<dbReference type="SFLD" id="SFLDG01094">
    <property type="entry name" value="Uncharacterised_Radical_SAM_Su"/>
    <property type="match status" value="1"/>
</dbReference>
<evidence type="ECO:0000256" key="4">
    <source>
        <dbReference type="ARBA" id="ARBA00022723"/>
    </source>
</evidence>
<dbReference type="InterPro" id="IPR013785">
    <property type="entry name" value="Aldolase_TIM"/>
</dbReference>
<dbReference type="Proteomes" id="UP000095544">
    <property type="component" value="Unassembled WGS sequence"/>
</dbReference>
<dbReference type="GO" id="GO:0046872">
    <property type="term" value="F:metal ion binding"/>
    <property type="evidence" value="ECO:0007669"/>
    <property type="project" value="UniProtKB-KW"/>
</dbReference>
<keyword evidence="3" id="KW-0949">S-adenosyl-L-methionine</keyword>
<keyword evidence="2" id="KW-0004">4Fe-4S</keyword>
<dbReference type="Pfam" id="PF04055">
    <property type="entry name" value="Radical_SAM"/>
    <property type="match status" value="1"/>
</dbReference>
<dbReference type="GO" id="GO:0051539">
    <property type="term" value="F:4 iron, 4 sulfur cluster binding"/>
    <property type="evidence" value="ECO:0007669"/>
    <property type="project" value="UniProtKB-KW"/>
</dbReference>
<evidence type="ECO:0000256" key="5">
    <source>
        <dbReference type="ARBA" id="ARBA00023004"/>
    </source>
</evidence>
<dbReference type="PANTHER" id="PTHR30352">
    <property type="entry name" value="PYRUVATE FORMATE-LYASE-ACTIVATING ENZYME"/>
    <property type="match status" value="1"/>
</dbReference>
<keyword evidence="5" id="KW-0408">Iron</keyword>
<keyword evidence="6" id="KW-0411">Iron-sulfur</keyword>
<dbReference type="AlphaFoldDB" id="A0A174JD08"/>
<organism evidence="8 9">
    <name type="scientific">Faecalicatena contorta</name>
    <dbReference type="NCBI Taxonomy" id="39482"/>
    <lineage>
        <taxon>Bacteria</taxon>
        <taxon>Bacillati</taxon>
        <taxon>Bacillota</taxon>
        <taxon>Clostridia</taxon>
        <taxon>Lachnospirales</taxon>
        <taxon>Lachnospiraceae</taxon>
        <taxon>Faecalicatena</taxon>
    </lineage>
</organism>
<sequence>MNIQGLQKLTLLDYPEKVACTIFTAGCNFRCPFCHNASLVTHVDVNLNIPEEEVFFFLKKRRGVLDGVCITGGEPLLQPDIEDFIKEVKDLGYAVKLDTNGSSAARLKRLVDQRLVDYVAMDIKNAPNKYGMTIGIEGYHLEDILQSVDFLMSGAVPCEFRTTVVREFHKREDFAAIGRWLRGAERYYLQGFVDSGDLIRPGLRAYTKEIMEQALEIVKRNIPNAELRGVE</sequence>
<comment type="cofactor">
    <cofactor evidence="1">
        <name>[4Fe-4S] cluster</name>
        <dbReference type="ChEBI" id="CHEBI:49883"/>
    </cofactor>
</comment>
<dbReference type="EMBL" id="CYZU01000046">
    <property type="protein sequence ID" value="CUO95498.1"/>
    <property type="molecule type" value="Genomic_DNA"/>
</dbReference>
<dbReference type="GO" id="GO:0003824">
    <property type="term" value="F:catalytic activity"/>
    <property type="evidence" value="ECO:0007669"/>
    <property type="project" value="InterPro"/>
</dbReference>
<protein>
    <submittedName>
        <fullName evidence="8">Molybdenum cofactor biosynthesis protein A</fullName>
    </submittedName>
</protein>
<dbReference type="CDD" id="cd01335">
    <property type="entry name" value="Radical_SAM"/>
    <property type="match status" value="1"/>
</dbReference>
<evidence type="ECO:0000256" key="2">
    <source>
        <dbReference type="ARBA" id="ARBA00022485"/>
    </source>
</evidence>
<dbReference type="InterPro" id="IPR007197">
    <property type="entry name" value="rSAM"/>
</dbReference>